<dbReference type="PROSITE" id="PS50893">
    <property type="entry name" value="ABC_TRANSPORTER_2"/>
    <property type="match status" value="1"/>
</dbReference>
<evidence type="ECO:0000259" key="4">
    <source>
        <dbReference type="PROSITE" id="PS50893"/>
    </source>
</evidence>
<dbReference type="RefSeq" id="WP_186770328.1">
    <property type="nucleotide sequence ID" value="NZ_JACOMF010000008.1"/>
</dbReference>
<sequence length="251" mass="26342">MAEPAPILQLEGLRKRFGGLAVTDDVSLTVAARGIHAVIGPNGAGKTTLIHQISGTLAPDAGRIRFAGRDITTLPLHRRARLGLARSFQITAVLPGFSALENVALAVQSGAGSSFRFCRPAAAEARLNTAALAALAEVGLEHRAAVAAGALSHGEKRQLELAIALALQPRLLLLDEPLAGAGPEETERLIGILRRLKSAYAILLVEHDMQAVFALADRISVLSLGRVIATGTPEAIRADPEVRAAYLGEEE</sequence>
<dbReference type="SMART" id="SM00382">
    <property type="entry name" value="AAA"/>
    <property type="match status" value="1"/>
</dbReference>
<evidence type="ECO:0000256" key="2">
    <source>
        <dbReference type="ARBA" id="ARBA00022741"/>
    </source>
</evidence>
<dbReference type="GO" id="GO:0005524">
    <property type="term" value="F:ATP binding"/>
    <property type="evidence" value="ECO:0007669"/>
    <property type="project" value="UniProtKB-KW"/>
</dbReference>
<name>A0A9X0QXR1_9PROT</name>
<dbReference type="GO" id="GO:0016887">
    <property type="term" value="F:ATP hydrolysis activity"/>
    <property type="evidence" value="ECO:0007669"/>
    <property type="project" value="InterPro"/>
</dbReference>
<keyword evidence="2" id="KW-0547">Nucleotide-binding</keyword>
<dbReference type="SUPFAM" id="SSF52540">
    <property type="entry name" value="P-loop containing nucleoside triphosphate hydrolases"/>
    <property type="match status" value="1"/>
</dbReference>
<dbReference type="Proteomes" id="UP000600101">
    <property type="component" value="Unassembled WGS sequence"/>
</dbReference>
<dbReference type="AlphaFoldDB" id="A0A9X0QXR1"/>
<dbReference type="PANTHER" id="PTHR45772:SF2">
    <property type="entry name" value="ABC TRANSPORTER ATP-BINDING PROTEIN"/>
    <property type="match status" value="1"/>
</dbReference>
<accession>A0A9X0QXR1</accession>
<proteinExistence type="predicted"/>
<dbReference type="InterPro" id="IPR027417">
    <property type="entry name" value="P-loop_NTPase"/>
</dbReference>
<evidence type="ECO:0000256" key="1">
    <source>
        <dbReference type="ARBA" id="ARBA00022448"/>
    </source>
</evidence>
<organism evidence="5 6">
    <name type="scientific">Siccirubricoccus deserti</name>
    <dbReference type="NCBI Taxonomy" id="2013562"/>
    <lineage>
        <taxon>Bacteria</taxon>
        <taxon>Pseudomonadati</taxon>
        <taxon>Pseudomonadota</taxon>
        <taxon>Alphaproteobacteria</taxon>
        <taxon>Acetobacterales</taxon>
        <taxon>Roseomonadaceae</taxon>
        <taxon>Siccirubricoccus</taxon>
    </lineage>
</organism>
<evidence type="ECO:0000313" key="5">
    <source>
        <dbReference type="EMBL" id="MBC4015555.1"/>
    </source>
</evidence>
<keyword evidence="1" id="KW-0813">Transport</keyword>
<dbReference type="GO" id="GO:0005886">
    <property type="term" value="C:plasma membrane"/>
    <property type="evidence" value="ECO:0007669"/>
    <property type="project" value="TreeGrafter"/>
</dbReference>
<dbReference type="Pfam" id="PF12399">
    <property type="entry name" value="BCA_ABC_TP_C"/>
    <property type="match status" value="1"/>
</dbReference>
<dbReference type="Pfam" id="PF00005">
    <property type="entry name" value="ABC_tran"/>
    <property type="match status" value="1"/>
</dbReference>
<dbReference type="CDD" id="cd03219">
    <property type="entry name" value="ABC_Mj1267_LivG_branched"/>
    <property type="match status" value="1"/>
</dbReference>
<reference evidence="5" key="1">
    <citation type="submission" date="2020-08" db="EMBL/GenBank/DDBJ databases">
        <authorList>
            <person name="Hu Y."/>
            <person name="Nguyen S.V."/>
            <person name="Li F."/>
            <person name="Fanning S."/>
        </authorList>
    </citation>
    <scope>NUCLEOTIDE SEQUENCE</scope>
    <source>
        <strain evidence="5">SYSU D8009</strain>
    </source>
</reference>
<dbReference type="PANTHER" id="PTHR45772">
    <property type="entry name" value="CONSERVED COMPONENT OF ABC TRANSPORTER FOR NATURAL AMINO ACIDS-RELATED"/>
    <property type="match status" value="1"/>
</dbReference>
<dbReference type="InterPro" id="IPR051120">
    <property type="entry name" value="ABC_AA/LPS_Transport"/>
</dbReference>
<feature type="domain" description="ABC transporter" evidence="4">
    <location>
        <begin position="8"/>
        <end position="249"/>
    </location>
</feature>
<dbReference type="InterPro" id="IPR003439">
    <property type="entry name" value="ABC_transporter-like_ATP-bd"/>
</dbReference>
<comment type="caution">
    <text evidence="5">The sequence shown here is derived from an EMBL/GenBank/DDBJ whole genome shotgun (WGS) entry which is preliminary data.</text>
</comment>
<evidence type="ECO:0000256" key="3">
    <source>
        <dbReference type="ARBA" id="ARBA00022840"/>
    </source>
</evidence>
<protein>
    <submittedName>
        <fullName evidence="5">ABC transporter ATP-binding protein</fullName>
    </submittedName>
</protein>
<gene>
    <name evidence="5" type="ORF">H7965_09465</name>
</gene>
<keyword evidence="6" id="KW-1185">Reference proteome</keyword>
<dbReference type="Gene3D" id="3.40.50.300">
    <property type="entry name" value="P-loop containing nucleotide triphosphate hydrolases"/>
    <property type="match status" value="1"/>
</dbReference>
<keyword evidence="3 5" id="KW-0067">ATP-binding</keyword>
<dbReference type="InterPro" id="IPR003593">
    <property type="entry name" value="AAA+_ATPase"/>
</dbReference>
<dbReference type="EMBL" id="JACOMF010000008">
    <property type="protein sequence ID" value="MBC4015555.1"/>
    <property type="molecule type" value="Genomic_DNA"/>
</dbReference>
<evidence type="ECO:0000313" key="6">
    <source>
        <dbReference type="Proteomes" id="UP000600101"/>
    </source>
</evidence>
<dbReference type="InterPro" id="IPR032823">
    <property type="entry name" value="BCA_ABC_TP_C"/>
</dbReference>